<dbReference type="SUPFAM" id="SSF82919">
    <property type="entry name" value="Zn-finger domain of Sec23/24"/>
    <property type="match status" value="1"/>
</dbReference>
<dbReference type="EMBL" id="CP015056">
    <property type="protein sequence ID" value="QGN15437.1"/>
    <property type="molecule type" value="Genomic_DNA"/>
</dbReference>
<keyword evidence="3" id="KW-0813">Transport</keyword>
<keyword evidence="3" id="KW-0653">Protein transport</keyword>
<dbReference type="PANTHER" id="PTHR11141">
    <property type="entry name" value="PROTEIN TRANSPORT PROTEIN SEC23"/>
    <property type="match status" value="1"/>
</dbReference>
<reference evidence="5 6" key="1">
    <citation type="submission" date="2016-03" db="EMBL/GenBank/DDBJ databases">
        <title>How can Kluyveromyces marxianus grow so fast - potential evolutionary course in Saccharomyces Complex revealed by comparative genomics.</title>
        <authorList>
            <person name="Mo W."/>
            <person name="Lu W."/>
            <person name="Yang X."/>
            <person name="Qi J."/>
            <person name="Lv H."/>
        </authorList>
    </citation>
    <scope>NUCLEOTIDE SEQUENCE [LARGE SCALE GENOMIC DNA]</scope>
    <source>
        <strain evidence="5 6">FIM1</strain>
    </source>
</reference>
<dbReference type="InterPro" id="IPR036174">
    <property type="entry name" value="Znf_Sec23_Sec24_sf"/>
</dbReference>
<keyword evidence="6" id="KW-1185">Reference proteome</keyword>
<dbReference type="SUPFAM" id="SSF81995">
    <property type="entry name" value="beta-sandwich domain of Sec23/24"/>
    <property type="match status" value="1"/>
</dbReference>
<evidence type="ECO:0000256" key="3">
    <source>
        <dbReference type="RuleBase" id="RU365030"/>
    </source>
</evidence>
<dbReference type="InterPro" id="IPR006896">
    <property type="entry name" value="Sec23/24_trunk_dom"/>
</dbReference>
<dbReference type="Gene3D" id="3.40.50.410">
    <property type="entry name" value="von Willebrand factor, type A domain"/>
    <property type="match status" value="1"/>
</dbReference>
<evidence type="ECO:0000313" key="5">
    <source>
        <dbReference type="EMBL" id="QGN15437.1"/>
    </source>
</evidence>
<evidence type="ECO:0000313" key="6">
    <source>
        <dbReference type="Proteomes" id="UP000422736"/>
    </source>
</evidence>
<dbReference type="Gene3D" id="1.20.120.730">
    <property type="entry name" value="Sec23/Sec24 helical domain"/>
    <property type="match status" value="1"/>
</dbReference>
<feature type="domain" description="Sec23/Sec24 trunk" evidence="4">
    <location>
        <begin position="203"/>
        <end position="312"/>
    </location>
</feature>
<dbReference type="InterPro" id="IPR036465">
    <property type="entry name" value="vWFA_dom_sf"/>
</dbReference>
<name>A0ABX6ETR9_KLUMA</name>
<dbReference type="SUPFAM" id="SSF53300">
    <property type="entry name" value="vWA-like"/>
    <property type="match status" value="1"/>
</dbReference>
<dbReference type="InterPro" id="IPR037364">
    <property type="entry name" value="Sec23"/>
</dbReference>
<accession>A0ABX6ETR9</accession>
<protein>
    <recommendedName>
        <fullName evidence="3">Protein transport protein SEC23</fullName>
    </recommendedName>
</protein>
<sequence length="663" mass="74956">MIELNYGAVPTSRTDTLARVLDCGDDNTGCISAICEPQLTIHEPMDFGSSVGILPCKDCSGYANYLSPKSPDGKAGWFCSFCNAFNETGVTPESGFYVKRLGSVNDLDPSRTVVIVDLNSEFENDISILKSLEFGTPLSLALVTIEDGSVSIHCSDFSRVIIDAESSKANSKLMKLDFNWFIVKYGLASSKFYMDNETFASKLTQLQFVNNPKSKKRCKRNTALAIFLASCLKPSRSIALIFGPCTVGPGKVISMTRKNHIRQHRNIEGGQDLKYWKEARNFYKGMSSSADFVQCSMFICSLDQIGMWEMKPCLAEVIQYESLSDTNFKYDWETFINNKSEYGITELKIKTSKRLLVNGVYGPVVAMNNSDSNVSDTPKGCAGSATYAYKGPKTDSPSILISLSVDTSRTADAALMEMPDKFCLQVEIYYRHKSKYYVAVDTKFIPSVNLPGSNSLTENFHWQVMVGSIMKRIAFEVLFKDKIYDYNMRRWILEIVKLVKSLNTIHIPNLNPLIKMTYFLQRSTLLQKRNTSPDEWIIYHWLILNYPLSHIFKMVKPDAYSKSGPVEFTSDIVKYNEPLLIDGGNFLVVRDTLAGDDRFEDLREAAIAEYHNEKRFPKPWYRETKPGSSQDRFVVAKLGLLSDHTLFTDDITLDQYVATFYKK</sequence>
<keyword evidence="3" id="KW-0333">Golgi apparatus</keyword>
<proteinExistence type="inferred from homology"/>
<keyword evidence="3" id="KW-0256">Endoplasmic reticulum</keyword>
<dbReference type="Gene3D" id="2.60.40.1670">
    <property type="entry name" value="beta-sandwich domain of Sec23/24"/>
    <property type="match status" value="1"/>
</dbReference>
<comment type="subcellular location">
    <subcellularLocation>
        <location evidence="3">Cytoplasm</location>
    </subcellularLocation>
    <subcellularLocation>
        <location evidence="3">Cytoplasmic vesicle</location>
        <location evidence="3">COPII-coated vesicle membrane</location>
        <topology evidence="3">Peripheral membrane protein</topology>
        <orientation evidence="3">Cytoplasmic side</orientation>
    </subcellularLocation>
    <subcellularLocation>
        <location evidence="3">Endoplasmic reticulum membrane</location>
        <topology evidence="3">Peripheral membrane protein</topology>
        <orientation evidence="3">Cytoplasmic side</orientation>
    </subcellularLocation>
    <subcellularLocation>
        <location evidence="3">Golgi apparatus membrane</location>
        <topology evidence="3">Peripheral membrane protein</topology>
        <orientation evidence="3">Cytoplasmic side</orientation>
    </subcellularLocation>
</comment>
<dbReference type="SUPFAM" id="SSF82754">
    <property type="entry name" value="C-terminal, gelsolin-like domain of Sec23/24"/>
    <property type="match status" value="1"/>
</dbReference>
<reference evidence="5 6" key="2">
    <citation type="submission" date="2019-11" db="EMBL/GenBank/DDBJ databases">
        <authorList>
            <person name="Lu H."/>
        </authorList>
    </citation>
    <scope>NUCLEOTIDE SEQUENCE [LARGE SCALE GENOMIC DNA]</scope>
    <source>
        <strain evidence="5 6">FIM1</strain>
    </source>
</reference>
<organism evidence="5 6">
    <name type="scientific">Kluyveromyces marxianus</name>
    <name type="common">Yeast</name>
    <name type="synonym">Candida kefyr</name>
    <dbReference type="NCBI Taxonomy" id="4911"/>
    <lineage>
        <taxon>Eukaryota</taxon>
        <taxon>Fungi</taxon>
        <taxon>Dikarya</taxon>
        <taxon>Ascomycota</taxon>
        <taxon>Saccharomycotina</taxon>
        <taxon>Saccharomycetes</taxon>
        <taxon>Saccharomycetales</taxon>
        <taxon>Saccharomycetaceae</taxon>
        <taxon>Kluyveromyces</taxon>
    </lineage>
</organism>
<dbReference type="Pfam" id="PF04811">
    <property type="entry name" value="Sec23_trunk"/>
    <property type="match status" value="1"/>
</dbReference>
<keyword evidence="3" id="KW-0968">Cytoplasmic vesicle</keyword>
<dbReference type="PANTHER" id="PTHR11141:SF0">
    <property type="entry name" value="PROTEIN TRANSPORT PROTEIN SEC23"/>
    <property type="match status" value="1"/>
</dbReference>
<comment type="similarity">
    <text evidence="1 3">Belongs to the SEC23/SEC24 family. SEC23 subfamily.</text>
</comment>
<keyword evidence="2 3" id="KW-0963">Cytoplasm</keyword>
<dbReference type="InterPro" id="IPR036180">
    <property type="entry name" value="Gelsolin-like_dom_sf"/>
</dbReference>
<evidence type="ECO:0000256" key="1">
    <source>
        <dbReference type="ARBA" id="ARBA00009210"/>
    </source>
</evidence>
<gene>
    <name evidence="5" type="primary">NEL1</name>
    <name evidence="5" type="ORF">FIM1_2128</name>
</gene>
<evidence type="ECO:0000259" key="4">
    <source>
        <dbReference type="Pfam" id="PF04811"/>
    </source>
</evidence>
<comment type="function">
    <text evidence="3">Component of the coat protein complex II (COPII) which promotes the formation of transport vesicles from the endoplasmic reticulum (ER). The coat has two main functions, the physical deformation of the endoplasmic reticulum membrane into vesicles and the selection of cargo molecules.</text>
</comment>
<keyword evidence="3" id="KW-0931">ER-Golgi transport</keyword>
<keyword evidence="3" id="KW-0862">Zinc</keyword>
<keyword evidence="3" id="KW-0479">Metal-binding</keyword>
<evidence type="ECO:0000256" key="2">
    <source>
        <dbReference type="ARBA" id="ARBA00022490"/>
    </source>
</evidence>
<keyword evidence="3" id="KW-0472">Membrane</keyword>
<dbReference type="Proteomes" id="UP000422736">
    <property type="component" value="Chromosome 3"/>
</dbReference>